<evidence type="ECO:0000256" key="4">
    <source>
        <dbReference type="ARBA" id="ARBA00022989"/>
    </source>
</evidence>
<evidence type="ECO:0000256" key="6">
    <source>
        <dbReference type="PIRNR" id="PIRNR018968"/>
    </source>
</evidence>
<accession>A0ABU6Q2J3</accession>
<organism evidence="8 9">
    <name type="scientific">Paenibacillus chibensis</name>
    <dbReference type="NCBI Taxonomy" id="59846"/>
    <lineage>
        <taxon>Bacteria</taxon>
        <taxon>Bacillati</taxon>
        <taxon>Bacillota</taxon>
        <taxon>Bacilli</taxon>
        <taxon>Bacillales</taxon>
        <taxon>Paenibacillaceae</taxon>
        <taxon>Paenibacillus</taxon>
    </lineage>
</organism>
<gene>
    <name evidence="8" type="ORF">P9847_26155</name>
</gene>
<proteinExistence type="inferred from homology"/>
<dbReference type="InterPro" id="IPR027022">
    <property type="entry name" value="ABC_permease_BceB-typ"/>
</dbReference>
<dbReference type="Pfam" id="PF02687">
    <property type="entry name" value="FtsX"/>
    <property type="match status" value="1"/>
</dbReference>
<feature type="transmembrane region" description="Helical" evidence="6">
    <location>
        <begin position="159"/>
        <end position="181"/>
    </location>
</feature>
<feature type="transmembrane region" description="Helical" evidence="6">
    <location>
        <begin position="232"/>
        <end position="257"/>
    </location>
</feature>
<dbReference type="EMBL" id="JARTLD010000078">
    <property type="protein sequence ID" value="MED5020748.1"/>
    <property type="molecule type" value="Genomic_DNA"/>
</dbReference>
<evidence type="ECO:0000259" key="7">
    <source>
        <dbReference type="Pfam" id="PF02687"/>
    </source>
</evidence>
<dbReference type="PANTHER" id="PTHR46795">
    <property type="entry name" value="ABC TRANSPORTER PERMEASE-RELATED-RELATED"/>
    <property type="match status" value="1"/>
</dbReference>
<dbReference type="PIRSF" id="PIRSF018968">
    <property type="entry name" value="ABC_permease_BceB"/>
    <property type="match status" value="1"/>
</dbReference>
<comment type="subcellular location">
    <subcellularLocation>
        <location evidence="1 6">Cell membrane</location>
        <topology evidence="1 6">Multi-pass membrane protein</topology>
    </subcellularLocation>
</comment>
<comment type="similarity">
    <text evidence="6">Belongs to the ABC-4 integral membrane protein family.</text>
</comment>
<protein>
    <submittedName>
        <fullName evidence="8">ABC transporter permease</fullName>
    </submittedName>
</protein>
<dbReference type="Proteomes" id="UP001343257">
    <property type="component" value="Unassembled WGS sequence"/>
</dbReference>
<keyword evidence="6" id="KW-0813">Transport</keyword>
<keyword evidence="3 6" id="KW-0812">Transmembrane</keyword>
<keyword evidence="4 6" id="KW-1133">Transmembrane helix</keyword>
<keyword evidence="9" id="KW-1185">Reference proteome</keyword>
<feature type="transmembrane region" description="Helical" evidence="6">
    <location>
        <begin position="526"/>
        <end position="548"/>
    </location>
</feature>
<evidence type="ECO:0000256" key="5">
    <source>
        <dbReference type="ARBA" id="ARBA00023136"/>
    </source>
</evidence>
<feature type="domain" description="ABC3 transporter permease C-terminal" evidence="7">
    <location>
        <begin position="68"/>
        <end position="183"/>
    </location>
</feature>
<dbReference type="InterPro" id="IPR003838">
    <property type="entry name" value="ABC3_permease_C"/>
</dbReference>
<evidence type="ECO:0000256" key="1">
    <source>
        <dbReference type="ARBA" id="ARBA00004651"/>
    </source>
</evidence>
<feature type="transmembrane region" description="Helical" evidence="6">
    <location>
        <begin position="65"/>
        <end position="88"/>
    </location>
</feature>
<dbReference type="PANTHER" id="PTHR46795:SF2">
    <property type="entry name" value="ABC TRANSPORTER, PERMEASE PROTEIN"/>
    <property type="match status" value="1"/>
</dbReference>
<evidence type="ECO:0000256" key="2">
    <source>
        <dbReference type="ARBA" id="ARBA00022475"/>
    </source>
</evidence>
<reference evidence="8 9" key="1">
    <citation type="submission" date="2023-03" db="EMBL/GenBank/DDBJ databases">
        <title>Bacillus Genome Sequencing.</title>
        <authorList>
            <person name="Dunlap C."/>
        </authorList>
    </citation>
    <scope>NUCLEOTIDE SEQUENCE [LARGE SCALE GENOMIC DNA]</scope>
    <source>
        <strain evidence="8 9">NRS-52</strain>
    </source>
</reference>
<feature type="transmembrane region" description="Helical" evidence="6">
    <location>
        <begin position="582"/>
        <end position="604"/>
    </location>
</feature>
<feature type="transmembrane region" description="Helical" evidence="6">
    <location>
        <begin position="288"/>
        <end position="311"/>
    </location>
</feature>
<dbReference type="RefSeq" id="WP_328282179.1">
    <property type="nucleotide sequence ID" value="NZ_JARTLD010000078.1"/>
</dbReference>
<feature type="transmembrane region" description="Helical" evidence="6">
    <location>
        <begin position="610"/>
        <end position="632"/>
    </location>
</feature>
<feature type="transmembrane region" description="Helical" evidence="6">
    <location>
        <begin position="202"/>
        <end position="226"/>
    </location>
</feature>
<feature type="transmembrane region" description="Helical" evidence="6">
    <location>
        <begin position="20"/>
        <end position="40"/>
    </location>
</feature>
<sequence length="647" mass="73038">MNFRQFAFNNVLRNKRTYVAHFLSSAFSVIIFFTYSLLAFHPDLRGSIVSGSTTLSVLGTMGMKISQVIVFVFSFLFLLYSVSAFIKLRKKEFGILLLLGMSRKQLNRMLFIENIVIGIFAIITGILVGVVFSKLILLICATLLAVEHGLPFYLPGKAILITAAAYFILFVIVAAFTSYLTKKGTLSDLIKAEDKPKPEPKASVLFSLLSVLLIGLGYACVLLFVIRRILSFTLLFGGVVLVIIGTYFLFTQLSVYVMRALKKRPHVFFNRTNLLTISELVYRMKDNAVMFFMVSVISATAFTGIGTSLAIGDPGLAAMINPYAFSYISFNESDQKNSFEQKHIRLIEQTLKREGFAYQMASYTPTHTKEGFTLVKLSEYNRLAAALGYDRETLQNGETLAAPSTISQNSKYKLEGTATDTVKMAHFEGNQEMTMHIKKALPHIVIPDAFKIYIVTDSDYDTFNAGNLMKVKYVEFVVPKWHDTRAVTRELTAAIYSSDTQSLQFVPFQFSALVTQWVESRQTNGMLLIVSGLIGIVFFTFAASFIYFRLYADLSRDEEQYRMISKVGLSRKELAKAVTRQLVLMFFLPLLIAFIHSSVAFVALQQLVDFSIYTHTLSIFATFLAIQVIYFLGTRWRYLNHLYQKVL</sequence>
<feature type="transmembrane region" description="Helical" evidence="6">
    <location>
        <begin position="109"/>
        <end position="139"/>
    </location>
</feature>
<name>A0ABU6Q2J3_9BACL</name>
<dbReference type="InterPro" id="IPR052536">
    <property type="entry name" value="ABC-4_Integral_Memb_Prot"/>
</dbReference>
<keyword evidence="5 6" id="KW-0472">Membrane</keyword>
<keyword evidence="2 6" id="KW-1003">Cell membrane</keyword>
<evidence type="ECO:0000313" key="9">
    <source>
        <dbReference type="Proteomes" id="UP001343257"/>
    </source>
</evidence>
<evidence type="ECO:0000256" key="3">
    <source>
        <dbReference type="ARBA" id="ARBA00022692"/>
    </source>
</evidence>
<comment type="caution">
    <text evidence="8">The sequence shown here is derived from an EMBL/GenBank/DDBJ whole genome shotgun (WGS) entry which is preliminary data.</text>
</comment>
<evidence type="ECO:0000313" key="8">
    <source>
        <dbReference type="EMBL" id="MED5020748.1"/>
    </source>
</evidence>